<dbReference type="GO" id="GO:0022857">
    <property type="term" value="F:transmembrane transporter activity"/>
    <property type="evidence" value="ECO:0007669"/>
    <property type="project" value="InterPro"/>
</dbReference>
<dbReference type="PANTHER" id="PTHR43124:SF3">
    <property type="entry name" value="CHLORAMPHENICOL EFFLUX PUMP RV0191"/>
    <property type="match status" value="1"/>
</dbReference>
<comment type="caution">
    <text evidence="8">The sequence shown here is derived from an EMBL/GenBank/DDBJ whole genome shotgun (WGS) entry which is preliminary data.</text>
</comment>
<dbReference type="AlphaFoldDB" id="A0A852WZ77"/>
<evidence type="ECO:0000259" key="7">
    <source>
        <dbReference type="PROSITE" id="PS50850"/>
    </source>
</evidence>
<reference evidence="8 9" key="1">
    <citation type="submission" date="2020-07" db="EMBL/GenBank/DDBJ databases">
        <title>Sequencing the genomes of 1000 actinobacteria strains.</title>
        <authorList>
            <person name="Klenk H.-P."/>
        </authorList>
    </citation>
    <scope>NUCLEOTIDE SEQUENCE [LARGE SCALE GENOMIC DNA]</scope>
    <source>
        <strain evidence="8 9">DSM 24723</strain>
    </source>
</reference>
<dbReference type="Pfam" id="PF07690">
    <property type="entry name" value="MFS_1"/>
    <property type="match status" value="1"/>
</dbReference>
<keyword evidence="5 6" id="KW-0472">Membrane</keyword>
<dbReference type="CDD" id="cd17324">
    <property type="entry name" value="MFS_NepI_like"/>
    <property type="match status" value="1"/>
</dbReference>
<dbReference type="Gene3D" id="1.20.1250.20">
    <property type="entry name" value="MFS general substrate transporter like domains"/>
    <property type="match status" value="2"/>
</dbReference>
<evidence type="ECO:0000256" key="2">
    <source>
        <dbReference type="ARBA" id="ARBA00022475"/>
    </source>
</evidence>
<feature type="domain" description="Major facilitator superfamily (MFS) profile" evidence="7">
    <location>
        <begin position="13"/>
        <end position="388"/>
    </location>
</feature>
<dbReference type="SUPFAM" id="SSF103473">
    <property type="entry name" value="MFS general substrate transporter"/>
    <property type="match status" value="1"/>
</dbReference>
<dbReference type="RefSeq" id="WP_343036947.1">
    <property type="nucleotide sequence ID" value="NZ_JACBZX010000001.1"/>
</dbReference>
<feature type="transmembrane region" description="Helical" evidence="6">
    <location>
        <begin position="79"/>
        <end position="102"/>
    </location>
</feature>
<evidence type="ECO:0000256" key="6">
    <source>
        <dbReference type="SAM" id="Phobius"/>
    </source>
</evidence>
<dbReference type="InterPro" id="IPR036259">
    <property type="entry name" value="MFS_trans_sf"/>
</dbReference>
<feature type="transmembrane region" description="Helical" evidence="6">
    <location>
        <begin position="208"/>
        <end position="228"/>
    </location>
</feature>
<dbReference type="PANTHER" id="PTHR43124">
    <property type="entry name" value="PURINE EFFLUX PUMP PBUE"/>
    <property type="match status" value="1"/>
</dbReference>
<feature type="transmembrane region" description="Helical" evidence="6">
    <location>
        <begin position="167"/>
        <end position="187"/>
    </location>
</feature>
<feature type="transmembrane region" description="Helical" evidence="6">
    <location>
        <begin position="300"/>
        <end position="318"/>
    </location>
</feature>
<proteinExistence type="predicted"/>
<dbReference type="InterPro" id="IPR050189">
    <property type="entry name" value="MFS_Efflux_Transporters"/>
</dbReference>
<feature type="transmembrane region" description="Helical" evidence="6">
    <location>
        <begin position="12"/>
        <end position="35"/>
    </location>
</feature>
<evidence type="ECO:0000256" key="1">
    <source>
        <dbReference type="ARBA" id="ARBA00004651"/>
    </source>
</evidence>
<name>A0A852WZ77_9MICO</name>
<sequence>MPSPARTPSPSLAVVPLILGGFGIGTTEFVTMGLLPEIAEGIDVTIPQAGHTVSAYALGVVVGAPAIALLGARLPRRAVLVTLMLVFALGNAASALAPSYGWLVADRFVSGLPHGAFFGVASIVAHDLARPGLGGRAVARVMLGIPFANVLGVPVATAIGQQAGWRAAYAAIAVIGVLTAIGVALLVPHQPADREASPRRELGALADAQVWLTLAVGAIGFGGTFAMYSYISPILQNQTGLPSDAVPIYLLIYGVGGVVGTLLGGRLVDVSVMRALLGSCLACGLLLAGFAVAADSAIPAAIGIFLLCAAISVFVLALQLRLMSVAGSARTLGAAGNHAALNIANALGAWLGGLVLAAGWGWQAPSLVGAALSAAGLVLLLASVALDRRRARVAA</sequence>
<evidence type="ECO:0000256" key="5">
    <source>
        <dbReference type="ARBA" id="ARBA00023136"/>
    </source>
</evidence>
<dbReference type="EMBL" id="JACBZX010000001">
    <property type="protein sequence ID" value="NYG36312.1"/>
    <property type="molecule type" value="Genomic_DNA"/>
</dbReference>
<protein>
    <submittedName>
        <fullName evidence="8">DHA1 family inner membrane transport protein</fullName>
    </submittedName>
</protein>
<feature type="transmembrane region" description="Helical" evidence="6">
    <location>
        <begin position="55"/>
        <end position="72"/>
    </location>
</feature>
<feature type="transmembrane region" description="Helical" evidence="6">
    <location>
        <begin position="248"/>
        <end position="268"/>
    </location>
</feature>
<keyword evidence="9" id="KW-1185">Reference proteome</keyword>
<dbReference type="GO" id="GO:0005886">
    <property type="term" value="C:plasma membrane"/>
    <property type="evidence" value="ECO:0007669"/>
    <property type="project" value="UniProtKB-SubCell"/>
</dbReference>
<keyword evidence="3 6" id="KW-0812">Transmembrane</keyword>
<gene>
    <name evidence="8" type="ORF">BJY28_000781</name>
</gene>
<dbReference type="PROSITE" id="PS50850">
    <property type="entry name" value="MFS"/>
    <property type="match status" value="1"/>
</dbReference>
<evidence type="ECO:0000313" key="9">
    <source>
        <dbReference type="Proteomes" id="UP000592181"/>
    </source>
</evidence>
<feature type="transmembrane region" description="Helical" evidence="6">
    <location>
        <begin position="141"/>
        <end position="161"/>
    </location>
</feature>
<keyword evidence="4 6" id="KW-1133">Transmembrane helix</keyword>
<feature type="transmembrane region" description="Helical" evidence="6">
    <location>
        <begin position="367"/>
        <end position="386"/>
    </location>
</feature>
<dbReference type="InterPro" id="IPR011701">
    <property type="entry name" value="MFS"/>
</dbReference>
<dbReference type="Proteomes" id="UP000592181">
    <property type="component" value="Unassembled WGS sequence"/>
</dbReference>
<organism evidence="8 9">
    <name type="scientific">Janibacter alkaliphilus</name>
    <dbReference type="NCBI Taxonomy" id="1069963"/>
    <lineage>
        <taxon>Bacteria</taxon>
        <taxon>Bacillati</taxon>
        <taxon>Actinomycetota</taxon>
        <taxon>Actinomycetes</taxon>
        <taxon>Micrococcales</taxon>
        <taxon>Intrasporangiaceae</taxon>
        <taxon>Janibacter</taxon>
    </lineage>
</organism>
<evidence type="ECO:0000256" key="3">
    <source>
        <dbReference type="ARBA" id="ARBA00022692"/>
    </source>
</evidence>
<feature type="transmembrane region" description="Helical" evidence="6">
    <location>
        <begin position="275"/>
        <end position="294"/>
    </location>
</feature>
<evidence type="ECO:0000256" key="4">
    <source>
        <dbReference type="ARBA" id="ARBA00022989"/>
    </source>
</evidence>
<dbReference type="InterPro" id="IPR020846">
    <property type="entry name" value="MFS_dom"/>
</dbReference>
<feature type="transmembrane region" description="Helical" evidence="6">
    <location>
        <begin position="108"/>
        <end position="129"/>
    </location>
</feature>
<accession>A0A852WZ77</accession>
<evidence type="ECO:0000313" key="8">
    <source>
        <dbReference type="EMBL" id="NYG36312.1"/>
    </source>
</evidence>
<comment type="subcellular location">
    <subcellularLocation>
        <location evidence="1">Cell membrane</location>
        <topology evidence="1">Multi-pass membrane protein</topology>
    </subcellularLocation>
</comment>
<feature type="transmembrane region" description="Helical" evidence="6">
    <location>
        <begin position="339"/>
        <end position="361"/>
    </location>
</feature>
<keyword evidence="2" id="KW-1003">Cell membrane</keyword>